<keyword evidence="12" id="KW-0175">Coiled coil</keyword>
<accession>A0A9P5PL13</accession>
<keyword evidence="8 11" id="KW-0406">Ion transport</keyword>
<dbReference type="InterPro" id="IPR036228">
    <property type="entry name" value="ATP_synth_F0_dsu_sf_mt"/>
</dbReference>
<dbReference type="GO" id="GO:0045259">
    <property type="term" value="C:proton-transporting ATP synthase complex"/>
    <property type="evidence" value="ECO:0007669"/>
    <property type="project" value="UniProtKB-KW"/>
</dbReference>
<evidence type="ECO:0000256" key="6">
    <source>
        <dbReference type="ARBA" id="ARBA00022781"/>
    </source>
</evidence>
<dbReference type="PIRSF" id="PIRSF005514">
    <property type="entry name" value="ATPase_F0_D_mt"/>
    <property type="match status" value="1"/>
</dbReference>
<dbReference type="GO" id="GO:0015986">
    <property type="term" value="P:proton motive force-driven ATP synthesis"/>
    <property type="evidence" value="ECO:0007669"/>
    <property type="project" value="UniProtKB-UniRule"/>
</dbReference>
<reference evidence="13" key="1">
    <citation type="submission" date="2020-11" db="EMBL/GenBank/DDBJ databases">
        <authorList>
            <consortium name="DOE Joint Genome Institute"/>
            <person name="Ahrendt S."/>
            <person name="Riley R."/>
            <person name="Andreopoulos W."/>
            <person name="Labutti K."/>
            <person name="Pangilinan J."/>
            <person name="Ruiz-Duenas F.J."/>
            <person name="Barrasa J.M."/>
            <person name="Sanchez-Garcia M."/>
            <person name="Camarero S."/>
            <person name="Miyauchi S."/>
            <person name="Serrano A."/>
            <person name="Linde D."/>
            <person name="Babiker R."/>
            <person name="Drula E."/>
            <person name="Ayuso-Fernandez I."/>
            <person name="Pacheco R."/>
            <person name="Padilla G."/>
            <person name="Ferreira P."/>
            <person name="Barriuso J."/>
            <person name="Kellner H."/>
            <person name="Castanera R."/>
            <person name="Alfaro M."/>
            <person name="Ramirez L."/>
            <person name="Pisabarro A.G."/>
            <person name="Kuo A."/>
            <person name="Tritt A."/>
            <person name="Lipzen A."/>
            <person name="He G."/>
            <person name="Yan M."/>
            <person name="Ng V."/>
            <person name="Cullen D."/>
            <person name="Martin F."/>
            <person name="Rosso M.-N."/>
            <person name="Henrissat B."/>
            <person name="Hibbett D."/>
            <person name="Martinez A.T."/>
            <person name="Grigoriev I.V."/>
        </authorList>
    </citation>
    <scope>NUCLEOTIDE SEQUENCE</scope>
    <source>
        <strain evidence="13">AH 40177</strain>
    </source>
</reference>
<gene>
    <name evidence="13" type="ORF">BDP27DRAFT_1384547</name>
</gene>
<keyword evidence="7 11" id="KW-0999">Mitochondrion inner membrane</keyword>
<evidence type="ECO:0000313" key="13">
    <source>
        <dbReference type="EMBL" id="KAF9065261.1"/>
    </source>
</evidence>
<evidence type="ECO:0000256" key="12">
    <source>
        <dbReference type="SAM" id="Coils"/>
    </source>
</evidence>
<keyword evidence="5" id="KW-0138">CF(0)</keyword>
<dbReference type="PANTHER" id="PTHR12700">
    <property type="entry name" value="ATP SYNTHASE SUBUNIT D, MITOCHONDRIAL"/>
    <property type="match status" value="1"/>
</dbReference>
<feature type="coiled-coil region" evidence="12">
    <location>
        <begin position="100"/>
        <end position="127"/>
    </location>
</feature>
<evidence type="ECO:0000256" key="9">
    <source>
        <dbReference type="ARBA" id="ARBA00023128"/>
    </source>
</evidence>
<comment type="subcellular location">
    <subcellularLocation>
        <location evidence="1 11">Mitochondrion inner membrane</location>
    </subcellularLocation>
</comment>
<dbReference type="Gene3D" id="6.10.280.70">
    <property type="match status" value="1"/>
</dbReference>
<comment type="function">
    <text evidence="11">Mitochondrial membrane ATP synthase (F(1)F(0) ATP synthase or Complex V) produces ATP from ADP in the presence of a proton gradient across the membrane which is generated by electron transport complexes of the respiratory chain. F-type ATPases consist of two structural domains, F(1) - containing the extramembraneous catalytic core, and F(0) - containing the membrane proton channel, linked together by a central stalk and a peripheral stalk. During catalysis, ATP synthesis in the catalytic domain of F(1) is coupled via a rotary mechanism of the central stalk subunits to proton translocation.</text>
</comment>
<keyword evidence="4 11" id="KW-0813">Transport</keyword>
<evidence type="ECO:0000256" key="8">
    <source>
        <dbReference type="ARBA" id="ARBA00023065"/>
    </source>
</evidence>
<evidence type="ECO:0000256" key="2">
    <source>
        <dbReference type="ARBA" id="ARBA00006842"/>
    </source>
</evidence>
<evidence type="ECO:0000256" key="11">
    <source>
        <dbReference type="PIRNR" id="PIRNR005514"/>
    </source>
</evidence>
<dbReference type="SUPFAM" id="SSF161065">
    <property type="entry name" value="ATP synthase D chain-like"/>
    <property type="match status" value="1"/>
</dbReference>
<dbReference type="EMBL" id="JADNRY010000106">
    <property type="protein sequence ID" value="KAF9065261.1"/>
    <property type="molecule type" value="Genomic_DNA"/>
</dbReference>
<dbReference type="GO" id="GO:0005743">
    <property type="term" value="C:mitochondrial inner membrane"/>
    <property type="evidence" value="ECO:0007669"/>
    <property type="project" value="UniProtKB-SubCell"/>
</dbReference>
<dbReference type="Pfam" id="PF05873">
    <property type="entry name" value="Mt_ATP-synt_D"/>
    <property type="match status" value="1"/>
</dbReference>
<evidence type="ECO:0000256" key="10">
    <source>
        <dbReference type="ARBA" id="ARBA00023136"/>
    </source>
</evidence>
<keyword evidence="6 11" id="KW-0375">Hydrogen ion transport</keyword>
<evidence type="ECO:0000256" key="4">
    <source>
        <dbReference type="ARBA" id="ARBA00022448"/>
    </source>
</evidence>
<evidence type="ECO:0000256" key="1">
    <source>
        <dbReference type="ARBA" id="ARBA00004273"/>
    </source>
</evidence>
<proteinExistence type="inferred from homology"/>
<keyword evidence="14" id="KW-1185">Reference proteome</keyword>
<dbReference type="OrthoDB" id="35799at2759"/>
<comment type="similarity">
    <text evidence="2 11">Belongs to the ATPase d subunit family.</text>
</comment>
<organism evidence="13 14">
    <name type="scientific">Rhodocollybia butyracea</name>
    <dbReference type="NCBI Taxonomy" id="206335"/>
    <lineage>
        <taxon>Eukaryota</taxon>
        <taxon>Fungi</taxon>
        <taxon>Dikarya</taxon>
        <taxon>Basidiomycota</taxon>
        <taxon>Agaricomycotina</taxon>
        <taxon>Agaricomycetes</taxon>
        <taxon>Agaricomycetidae</taxon>
        <taxon>Agaricales</taxon>
        <taxon>Marasmiineae</taxon>
        <taxon>Omphalotaceae</taxon>
        <taxon>Rhodocollybia</taxon>
    </lineage>
</organism>
<keyword evidence="9 11" id="KW-0496">Mitochondrion</keyword>
<dbReference type="AlphaFoldDB" id="A0A9P5PL13"/>
<evidence type="ECO:0000313" key="14">
    <source>
        <dbReference type="Proteomes" id="UP000772434"/>
    </source>
</evidence>
<name>A0A9P5PL13_9AGAR</name>
<evidence type="ECO:0000256" key="5">
    <source>
        <dbReference type="ARBA" id="ARBA00022547"/>
    </source>
</evidence>
<evidence type="ECO:0000256" key="7">
    <source>
        <dbReference type="ARBA" id="ARBA00022792"/>
    </source>
</evidence>
<sequence>MASKTAAAVVDFTRIYTSLGLGKETIAALQAFRKRHGEAQRIQATYASQPTTVDFAHYRSVLKNKAIVDEAEKLLKDFKPVTYDVSEHVKAIEAFETKAVAKAKETEEKIDVELKELQATLANIEEARPFQDLTVMDIGEAHPRIIETVETMMKKGKWTVPGYKEKFGDLNLL</sequence>
<dbReference type="Proteomes" id="UP000772434">
    <property type="component" value="Unassembled WGS sequence"/>
</dbReference>
<comment type="caution">
    <text evidence="13">The sequence shown here is derived from an EMBL/GenBank/DDBJ whole genome shotgun (WGS) entry which is preliminary data.</text>
</comment>
<protein>
    <recommendedName>
        <fullName evidence="3 11">ATP synthase subunit d, mitochondrial</fullName>
    </recommendedName>
</protein>
<dbReference type="GO" id="GO:0015078">
    <property type="term" value="F:proton transmembrane transporter activity"/>
    <property type="evidence" value="ECO:0007669"/>
    <property type="project" value="InterPro"/>
</dbReference>
<keyword evidence="10 11" id="KW-0472">Membrane</keyword>
<evidence type="ECO:0000256" key="3">
    <source>
        <dbReference type="ARBA" id="ARBA00021688"/>
    </source>
</evidence>
<dbReference type="InterPro" id="IPR008689">
    <property type="entry name" value="ATP_synth_F0_dsu_mt"/>
</dbReference>